<dbReference type="Proteomes" id="UP000676336">
    <property type="component" value="Unassembled WGS sequence"/>
</dbReference>
<dbReference type="AlphaFoldDB" id="A0A819HYH1"/>
<evidence type="ECO:0000256" key="5">
    <source>
        <dbReference type="SAM" id="MobiDB-lite"/>
    </source>
</evidence>
<evidence type="ECO:0000259" key="6">
    <source>
        <dbReference type="PROSITE" id="PS52014"/>
    </source>
</evidence>
<evidence type="ECO:0000313" key="8">
    <source>
        <dbReference type="EMBL" id="CAF3783472.1"/>
    </source>
</evidence>
<feature type="compositionally biased region" description="Low complexity" evidence="5">
    <location>
        <begin position="240"/>
        <end position="252"/>
    </location>
</feature>
<comment type="subcellular location">
    <subcellularLocation>
        <location evidence="1">Nucleus</location>
    </subcellularLocation>
</comment>
<dbReference type="GO" id="GO:0006325">
    <property type="term" value="P:chromatin organization"/>
    <property type="evidence" value="ECO:0007669"/>
    <property type="project" value="UniProtKB-KW"/>
</dbReference>
<name>A0A819HYH1_9BILA</name>
<feature type="compositionally biased region" description="Low complexity" evidence="5">
    <location>
        <begin position="43"/>
        <end position="67"/>
    </location>
</feature>
<dbReference type="EMBL" id="CAJOBF010001066">
    <property type="protein sequence ID" value="CAF3908446.1"/>
    <property type="molecule type" value="Genomic_DNA"/>
</dbReference>
<feature type="region of interest" description="Disordered" evidence="5">
    <location>
        <begin position="17"/>
        <end position="67"/>
    </location>
</feature>
<dbReference type="Proteomes" id="UP000663855">
    <property type="component" value="Unassembled WGS sequence"/>
</dbReference>
<dbReference type="EMBL" id="CAJOBH010000342">
    <property type="protein sequence ID" value="CAF3783472.1"/>
    <property type="molecule type" value="Genomic_DNA"/>
</dbReference>
<dbReference type="GO" id="GO:0005634">
    <property type="term" value="C:nucleus"/>
    <property type="evidence" value="ECO:0007669"/>
    <property type="project" value="UniProtKB-SubCell"/>
</dbReference>
<evidence type="ECO:0000256" key="1">
    <source>
        <dbReference type="ARBA" id="ARBA00004123"/>
    </source>
</evidence>
<dbReference type="EMBL" id="CAJNOV010013446">
    <property type="protein sequence ID" value="CAF1521832.1"/>
    <property type="molecule type" value="Genomic_DNA"/>
</dbReference>
<dbReference type="Proteomes" id="UP000681720">
    <property type="component" value="Unassembled WGS sequence"/>
</dbReference>
<dbReference type="InterPro" id="IPR048589">
    <property type="entry name" value="SAMD1-like_WH"/>
</dbReference>
<evidence type="ECO:0000256" key="2">
    <source>
        <dbReference type="ARBA" id="ARBA00022553"/>
    </source>
</evidence>
<dbReference type="Pfam" id="PF21524">
    <property type="entry name" value="SAMD1_WH"/>
    <property type="match status" value="1"/>
</dbReference>
<dbReference type="GO" id="GO:0003677">
    <property type="term" value="F:DNA binding"/>
    <property type="evidence" value="ECO:0007669"/>
    <property type="project" value="InterPro"/>
</dbReference>
<keyword evidence="4" id="KW-0539">Nucleus</keyword>
<dbReference type="Proteomes" id="UP000663842">
    <property type="component" value="Unassembled WGS sequence"/>
</dbReference>
<proteinExistence type="predicted"/>
<accession>A0A819HYH1</accession>
<dbReference type="EMBL" id="CAJOBI010000297">
    <property type="protein sequence ID" value="CAF3812496.1"/>
    <property type="molecule type" value="Genomic_DNA"/>
</dbReference>
<evidence type="ECO:0000313" key="11">
    <source>
        <dbReference type="EMBL" id="CAF3908446.1"/>
    </source>
</evidence>
<dbReference type="InterPro" id="IPR013761">
    <property type="entry name" value="SAM/pointed_sf"/>
</dbReference>
<feature type="compositionally biased region" description="Polar residues" evidence="5">
    <location>
        <begin position="270"/>
        <end position="285"/>
    </location>
</feature>
<feature type="region of interest" description="Disordered" evidence="5">
    <location>
        <begin position="237"/>
        <end position="306"/>
    </location>
</feature>
<evidence type="ECO:0000313" key="12">
    <source>
        <dbReference type="Proteomes" id="UP000663842"/>
    </source>
</evidence>
<evidence type="ECO:0000256" key="3">
    <source>
        <dbReference type="ARBA" id="ARBA00022853"/>
    </source>
</evidence>
<feature type="domain" description="SAMD1-like winged helix (WH)" evidence="6">
    <location>
        <begin position="79"/>
        <end position="160"/>
    </location>
</feature>
<evidence type="ECO:0000256" key="4">
    <source>
        <dbReference type="ARBA" id="ARBA00023242"/>
    </source>
</evidence>
<dbReference type="PROSITE" id="PS52014">
    <property type="entry name" value="SAMD1_WH"/>
    <property type="match status" value="1"/>
</dbReference>
<keyword evidence="3" id="KW-0156">Chromatin regulator</keyword>
<organism evidence="11 12">
    <name type="scientific">Rotaria magnacalcarata</name>
    <dbReference type="NCBI Taxonomy" id="392030"/>
    <lineage>
        <taxon>Eukaryota</taxon>
        <taxon>Metazoa</taxon>
        <taxon>Spiralia</taxon>
        <taxon>Gnathifera</taxon>
        <taxon>Rotifera</taxon>
        <taxon>Eurotatoria</taxon>
        <taxon>Bdelloidea</taxon>
        <taxon>Philodinida</taxon>
        <taxon>Philodinidae</taxon>
        <taxon>Rotaria</taxon>
    </lineage>
</organism>
<comment type="caution">
    <text evidence="11">The sequence shown here is derived from an EMBL/GenBank/DDBJ whole genome shotgun (WGS) entry which is preliminary data.</text>
</comment>
<evidence type="ECO:0000313" key="9">
    <source>
        <dbReference type="EMBL" id="CAF3812496.1"/>
    </source>
</evidence>
<evidence type="ECO:0000313" key="7">
    <source>
        <dbReference type="EMBL" id="CAF1521832.1"/>
    </source>
</evidence>
<reference evidence="11" key="1">
    <citation type="submission" date="2021-02" db="EMBL/GenBank/DDBJ databases">
        <authorList>
            <person name="Nowell W R."/>
        </authorList>
    </citation>
    <scope>NUCLEOTIDE SEQUENCE</scope>
</reference>
<dbReference type="SUPFAM" id="SSF47769">
    <property type="entry name" value="SAM/Pointed domain"/>
    <property type="match status" value="1"/>
</dbReference>
<protein>
    <recommendedName>
        <fullName evidence="6">SAMD1-like winged helix (WH) domain-containing protein</fullName>
    </recommendedName>
</protein>
<dbReference type="Proteomes" id="UP000681967">
    <property type="component" value="Unassembled WGS sequence"/>
</dbReference>
<evidence type="ECO:0000313" key="10">
    <source>
        <dbReference type="EMBL" id="CAF3823797.1"/>
    </source>
</evidence>
<gene>
    <name evidence="8" type="ORF">BYL167_LOCUS2060</name>
    <name evidence="7" type="ORF">CJN711_LOCUS28453</name>
    <name evidence="10" type="ORF">GIL414_LOCUS2382</name>
    <name evidence="9" type="ORF">SMN809_LOCUS1804</name>
    <name evidence="11" type="ORF">UXM345_LOCUS10936</name>
</gene>
<sequence length="437" mass="48806">MIFSPITTMNTAPLIPPRVQSPSFIRKRNLPTPPPSFADVNDSSSCSSSSSVSSAYSTTTTTSSTTLSDNNNTVASCDLLNIITDARFRPVFQAIDEIKRRKCRPDLERILKYVGKLYAGSNISYQRDEILVILEDLLKLGLITKVFHKGGFTIRIKNEKYAKLIEKMNACYSQKTPTATPMSPHEAMAAAAAAGTISFNDQKWPATKQYLLNSNEINNNGHHRIRETPSPEFAVFKMESPSSSSSSPVYSSNDQNNNSEKLPMIKENTLKNGSIINPSASTTRLNNKRSRSQVISSSNKSKKQCLIKTSDSILSSTPPPPPRPPSTLPIVNNPDEHLFRKPLVTYNNLPPITIEQLLGLRGDIPDVHSWSTNQLNEFFYQQGYEYASIVLNKLHIDGNKLYEIKREQVFHMSTLKIGRALKLWNAIEQIQQKSLLS</sequence>
<dbReference type="EMBL" id="CAJOBJ010000455">
    <property type="protein sequence ID" value="CAF3823797.1"/>
    <property type="molecule type" value="Genomic_DNA"/>
</dbReference>
<dbReference type="Gene3D" id="1.10.150.50">
    <property type="entry name" value="Transcription Factor, Ets-1"/>
    <property type="match status" value="1"/>
</dbReference>
<keyword evidence="2" id="KW-0597">Phosphoprotein</keyword>